<protein>
    <recommendedName>
        <fullName evidence="2">histidine kinase</fullName>
        <ecNumber evidence="2">2.7.13.3</ecNumber>
    </recommendedName>
</protein>
<evidence type="ECO:0000256" key="5">
    <source>
        <dbReference type="ARBA" id="ARBA00023012"/>
    </source>
</evidence>
<dbReference type="OrthoDB" id="144293at2"/>
<accession>A0A495IE79</accession>
<organism evidence="8 9">
    <name type="scientific">Frondihabitans australicus</name>
    <dbReference type="NCBI Taxonomy" id="386892"/>
    <lineage>
        <taxon>Bacteria</taxon>
        <taxon>Bacillati</taxon>
        <taxon>Actinomycetota</taxon>
        <taxon>Actinomycetes</taxon>
        <taxon>Micrococcales</taxon>
        <taxon>Microbacteriaceae</taxon>
        <taxon>Frondihabitans</taxon>
    </lineage>
</organism>
<evidence type="ECO:0000256" key="3">
    <source>
        <dbReference type="ARBA" id="ARBA00022679"/>
    </source>
</evidence>
<feature type="transmembrane region" description="Helical" evidence="6">
    <location>
        <begin position="124"/>
        <end position="151"/>
    </location>
</feature>
<evidence type="ECO:0000256" key="4">
    <source>
        <dbReference type="ARBA" id="ARBA00022777"/>
    </source>
</evidence>
<comment type="catalytic activity">
    <reaction evidence="1">
        <text>ATP + protein L-histidine = ADP + protein N-phospho-L-histidine.</text>
        <dbReference type="EC" id="2.7.13.3"/>
    </reaction>
</comment>
<evidence type="ECO:0000256" key="1">
    <source>
        <dbReference type="ARBA" id="ARBA00000085"/>
    </source>
</evidence>
<reference evidence="8 9" key="1">
    <citation type="submission" date="2018-10" db="EMBL/GenBank/DDBJ databases">
        <title>Sequencing the genomes of 1000 actinobacteria strains.</title>
        <authorList>
            <person name="Klenk H.-P."/>
        </authorList>
    </citation>
    <scope>NUCLEOTIDE SEQUENCE [LARGE SCALE GENOMIC DNA]</scope>
    <source>
        <strain evidence="8 9">DSM 17894</strain>
    </source>
</reference>
<feature type="transmembrane region" description="Helical" evidence="6">
    <location>
        <begin position="86"/>
        <end position="104"/>
    </location>
</feature>
<name>A0A495IE79_9MICO</name>
<evidence type="ECO:0000313" key="8">
    <source>
        <dbReference type="EMBL" id="RKR73960.1"/>
    </source>
</evidence>
<keyword evidence="9" id="KW-1185">Reference proteome</keyword>
<dbReference type="Pfam" id="PF02518">
    <property type="entry name" value="HATPase_c"/>
    <property type="match status" value="1"/>
</dbReference>
<keyword evidence="4 8" id="KW-0418">Kinase</keyword>
<dbReference type="PANTHER" id="PTHR24421:SF10">
    <property type="entry name" value="NITRATE_NITRITE SENSOR PROTEIN NARQ"/>
    <property type="match status" value="1"/>
</dbReference>
<keyword evidence="5" id="KW-0902">Two-component regulatory system</keyword>
<feature type="transmembrane region" description="Helical" evidence="6">
    <location>
        <begin position="163"/>
        <end position="188"/>
    </location>
</feature>
<proteinExistence type="predicted"/>
<dbReference type="Gene3D" id="3.30.565.10">
    <property type="entry name" value="Histidine kinase-like ATPase, C-terminal domain"/>
    <property type="match status" value="1"/>
</dbReference>
<keyword evidence="3" id="KW-0808">Transferase</keyword>
<dbReference type="EMBL" id="RBKS01000001">
    <property type="protein sequence ID" value="RKR73960.1"/>
    <property type="molecule type" value="Genomic_DNA"/>
</dbReference>
<keyword evidence="6" id="KW-1133">Transmembrane helix</keyword>
<dbReference type="RefSeq" id="WP_121368762.1">
    <property type="nucleotide sequence ID" value="NZ_RBKS01000001.1"/>
</dbReference>
<evidence type="ECO:0000256" key="2">
    <source>
        <dbReference type="ARBA" id="ARBA00012438"/>
    </source>
</evidence>
<keyword evidence="6" id="KW-0812">Transmembrane</keyword>
<evidence type="ECO:0000259" key="7">
    <source>
        <dbReference type="Pfam" id="PF02518"/>
    </source>
</evidence>
<dbReference type="InterPro" id="IPR036890">
    <property type="entry name" value="HATPase_C_sf"/>
</dbReference>
<dbReference type="GO" id="GO:0004673">
    <property type="term" value="F:protein histidine kinase activity"/>
    <property type="evidence" value="ECO:0007669"/>
    <property type="project" value="UniProtKB-EC"/>
</dbReference>
<comment type="caution">
    <text evidence="8">The sequence shown here is derived from an EMBL/GenBank/DDBJ whole genome shotgun (WGS) entry which is preliminary data.</text>
</comment>
<dbReference type="InterPro" id="IPR050482">
    <property type="entry name" value="Sensor_HK_TwoCompSys"/>
</dbReference>
<dbReference type="GO" id="GO:0000160">
    <property type="term" value="P:phosphorelay signal transduction system"/>
    <property type="evidence" value="ECO:0007669"/>
    <property type="project" value="UniProtKB-KW"/>
</dbReference>
<dbReference type="Proteomes" id="UP000280008">
    <property type="component" value="Unassembled WGS sequence"/>
</dbReference>
<dbReference type="PANTHER" id="PTHR24421">
    <property type="entry name" value="NITRATE/NITRITE SENSOR PROTEIN NARX-RELATED"/>
    <property type="match status" value="1"/>
</dbReference>
<feature type="domain" description="Histidine kinase/HSP90-like ATPase" evidence="7">
    <location>
        <begin position="312"/>
        <end position="399"/>
    </location>
</feature>
<evidence type="ECO:0000313" key="9">
    <source>
        <dbReference type="Proteomes" id="UP000280008"/>
    </source>
</evidence>
<evidence type="ECO:0000256" key="6">
    <source>
        <dbReference type="SAM" id="Phobius"/>
    </source>
</evidence>
<gene>
    <name evidence="8" type="ORF">C8E83_1060</name>
</gene>
<sequence length="411" mass="43960">MSLTPQTPPVAPRRRAASPVTGTLIASILRRCMGAFCVVYGASSVPAVLSQHTLPNAWKSLLLMLFFGSFGAMAVLGLLNRRFTIVAQFVTVAFVVALVCWPWAAVHPGSVQPTHPWLWDLYSLAMASSVFAFSSWIAAVYVTVVPLLYIVVRMTPSGGGASLGLALLDSMYAFLLGVAIFTLATLLWRAAKAVDEAQAGAIERYGEAVREHAMEVERVSVDAIIHDGVLTTLLSAAKAVNRDAEILASEMAKLSMQRLADATEAPPVDDRPVSLVALQKRLVEELCRLDPDAAITPEHRIPAMLLPADVAETLFSAAAQALVNSCQHAGDGASRSVRIRVIEGVTEIVVVDDGQGFDTSRPSERLGVRVSILERVTNIGGQASVRSRIGLGTSVTLRWTSETHVLSGLRA</sequence>
<dbReference type="SUPFAM" id="SSF55874">
    <property type="entry name" value="ATPase domain of HSP90 chaperone/DNA topoisomerase II/histidine kinase"/>
    <property type="match status" value="1"/>
</dbReference>
<dbReference type="AlphaFoldDB" id="A0A495IE79"/>
<keyword evidence="6" id="KW-0472">Membrane</keyword>
<feature type="transmembrane region" description="Helical" evidence="6">
    <location>
        <begin position="61"/>
        <end position="79"/>
    </location>
</feature>
<dbReference type="InterPro" id="IPR003594">
    <property type="entry name" value="HATPase_dom"/>
</dbReference>
<feature type="transmembrane region" description="Helical" evidence="6">
    <location>
        <begin position="20"/>
        <end position="41"/>
    </location>
</feature>
<dbReference type="EC" id="2.7.13.3" evidence="2"/>